<reference evidence="3" key="1">
    <citation type="journal article" date="2020" name="bioRxiv">
        <title>Comparative genomics of Chlamydomonas.</title>
        <authorList>
            <person name="Craig R.J."/>
            <person name="Hasan A.R."/>
            <person name="Ness R.W."/>
            <person name="Keightley P.D."/>
        </authorList>
    </citation>
    <scope>NUCLEOTIDE SEQUENCE</scope>
    <source>
        <strain evidence="3">CCAP 11/70</strain>
    </source>
</reference>
<dbReference type="PROSITE" id="PS50222">
    <property type="entry name" value="EF_HAND_2"/>
    <property type="match status" value="1"/>
</dbReference>
<dbReference type="PROSITE" id="PS00018">
    <property type="entry name" value="EF_HAND_1"/>
    <property type="match status" value="1"/>
</dbReference>
<dbReference type="InterPro" id="IPR002048">
    <property type="entry name" value="EF_hand_dom"/>
</dbReference>
<keyword evidence="4" id="KW-1185">Reference proteome</keyword>
<evidence type="ECO:0000313" key="4">
    <source>
        <dbReference type="Proteomes" id="UP000612055"/>
    </source>
</evidence>
<gene>
    <name evidence="3" type="ORF">HYH03_008806</name>
</gene>
<protein>
    <recommendedName>
        <fullName evidence="2">EF-hand domain-containing protein</fullName>
    </recommendedName>
</protein>
<evidence type="ECO:0000259" key="2">
    <source>
        <dbReference type="PROSITE" id="PS50222"/>
    </source>
</evidence>
<feature type="domain" description="EF-hand" evidence="2">
    <location>
        <begin position="74"/>
        <end position="109"/>
    </location>
</feature>
<dbReference type="OrthoDB" id="26525at2759"/>
<keyword evidence="1" id="KW-0106">Calcium</keyword>
<organism evidence="3 4">
    <name type="scientific">Edaphochlamys debaryana</name>
    <dbReference type="NCBI Taxonomy" id="47281"/>
    <lineage>
        <taxon>Eukaryota</taxon>
        <taxon>Viridiplantae</taxon>
        <taxon>Chlorophyta</taxon>
        <taxon>core chlorophytes</taxon>
        <taxon>Chlorophyceae</taxon>
        <taxon>CS clade</taxon>
        <taxon>Chlamydomonadales</taxon>
        <taxon>Chlamydomonadales incertae sedis</taxon>
        <taxon>Edaphochlamys</taxon>
    </lineage>
</organism>
<accession>A0A835Y0A8</accession>
<dbReference type="AlphaFoldDB" id="A0A835Y0A8"/>
<dbReference type="InterPro" id="IPR018247">
    <property type="entry name" value="EF_Hand_1_Ca_BS"/>
</dbReference>
<dbReference type="EMBL" id="JAEHOE010000041">
    <property type="protein sequence ID" value="KAG2492892.1"/>
    <property type="molecule type" value="Genomic_DNA"/>
</dbReference>
<dbReference type="Gene3D" id="1.10.238.10">
    <property type="entry name" value="EF-hand"/>
    <property type="match status" value="1"/>
</dbReference>
<sequence length="129" mass="14611">MLPGTPEWFALYDGHISMFAKFWSPNKNNTGHSTFDDMIRNMILANNAGSLKDKAELEERTPVKAFFSFIDANRDDVISKRAFEELDADKDGTISRADYYNAYYNWFTTPHADQGHGPGKNLWGIVPSA</sequence>
<dbReference type="Proteomes" id="UP000612055">
    <property type="component" value="Unassembled WGS sequence"/>
</dbReference>
<dbReference type="InterPro" id="IPR011992">
    <property type="entry name" value="EF-hand-dom_pair"/>
</dbReference>
<proteinExistence type="predicted"/>
<evidence type="ECO:0000256" key="1">
    <source>
        <dbReference type="ARBA" id="ARBA00022837"/>
    </source>
</evidence>
<evidence type="ECO:0000313" key="3">
    <source>
        <dbReference type="EMBL" id="KAG2492892.1"/>
    </source>
</evidence>
<dbReference type="GO" id="GO:0005509">
    <property type="term" value="F:calcium ion binding"/>
    <property type="evidence" value="ECO:0007669"/>
    <property type="project" value="InterPro"/>
</dbReference>
<name>A0A835Y0A8_9CHLO</name>
<comment type="caution">
    <text evidence="3">The sequence shown here is derived from an EMBL/GenBank/DDBJ whole genome shotgun (WGS) entry which is preliminary data.</text>
</comment>
<dbReference type="SUPFAM" id="SSF47473">
    <property type="entry name" value="EF-hand"/>
    <property type="match status" value="1"/>
</dbReference>